<evidence type="ECO:0000313" key="8">
    <source>
        <dbReference type="Proteomes" id="UP000245629"/>
    </source>
</evidence>
<feature type="transmembrane region" description="Helical" evidence="6">
    <location>
        <begin position="40"/>
        <end position="59"/>
    </location>
</feature>
<keyword evidence="5 6" id="KW-0472">Membrane</keyword>
<keyword evidence="4 6" id="KW-1133">Transmembrane helix</keyword>
<feature type="transmembrane region" description="Helical" evidence="6">
    <location>
        <begin position="91"/>
        <end position="110"/>
    </location>
</feature>
<dbReference type="PANTHER" id="PTHR30482">
    <property type="entry name" value="HIGH-AFFINITY BRANCHED-CHAIN AMINO ACID TRANSPORT SYSTEM PERMEASE"/>
    <property type="match status" value="1"/>
</dbReference>
<keyword evidence="3 6" id="KW-0812">Transmembrane</keyword>
<dbReference type="PANTHER" id="PTHR30482:SF18">
    <property type="entry name" value="BRANCHED AMINO ACID TRANSPORT SYSTEM PERMEASE"/>
    <property type="match status" value="1"/>
</dbReference>
<dbReference type="GO" id="GO:0016787">
    <property type="term" value="F:hydrolase activity"/>
    <property type="evidence" value="ECO:0007669"/>
    <property type="project" value="UniProtKB-KW"/>
</dbReference>
<dbReference type="KEGG" id="azz:DEW08_27800"/>
<proteinExistence type="predicted"/>
<dbReference type="CDD" id="cd06581">
    <property type="entry name" value="TM_PBP1_LivM_like"/>
    <property type="match status" value="1"/>
</dbReference>
<dbReference type="RefSeq" id="WP_146214778.1">
    <property type="nucleotide sequence ID" value="NZ_CP029358.1"/>
</dbReference>
<keyword evidence="2" id="KW-1003">Cell membrane</keyword>
<evidence type="ECO:0000256" key="3">
    <source>
        <dbReference type="ARBA" id="ARBA00022692"/>
    </source>
</evidence>
<dbReference type="Pfam" id="PF02653">
    <property type="entry name" value="BPD_transp_2"/>
    <property type="match status" value="1"/>
</dbReference>
<name>A0A2S2D044_9PROT</name>
<feature type="non-terminal residue" evidence="7">
    <location>
        <position position="266"/>
    </location>
</feature>
<evidence type="ECO:0000256" key="4">
    <source>
        <dbReference type="ARBA" id="ARBA00022989"/>
    </source>
</evidence>
<feature type="transmembrane region" description="Helical" evidence="6">
    <location>
        <begin position="122"/>
        <end position="142"/>
    </location>
</feature>
<reference evidence="8" key="1">
    <citation type="submission" date="2018-05" db="EMBL/GenBank/DDBJ databases">
        <title>Azospirillum thermophila sp. nov., a novel isolated from hot spring.</title>
        <authorList>
            <person name="Zhao Z."/>
        </authorList>
    </citation>
    <scope>NUCLEOTIDE SEQUENCE [LARGE SCALE GENOMIC DNA]</scope>
    <source>
        <strain evidence="8">CFH 70021</strain>
        <plasmid evidence="8">unnamed3</plasmid>
    </source>
</reference>
<dbReference type="InterPro" id="IPR001851">
    <property type="entry name" value="ABC_transp_permease"/>
</dbReference>
<dbReference type="EMBL" id="CP029358">
    <property type="protein sequence ID" value="AWK89837.1"/>
    <property type="molecule type" value="Genomic_DNA"/>
</dbReference>
<keyword evidence="8" id="KW-1185">Reference proteome</keyword>
<dbReference type="InterPro" id="IPR043428">
    <property type="entry name" value="LivM-like"/>
</dbReference>
<sequence>MTRSPNFSAGPYFLIGLGFAGLVLVLPFVLPLFAVTLMNYIGISALVALGLVLMTGIGGMTSFGQAAFVGIAAYATGWVTTAGGLSPWVGLLLALVLTGLAATAIGALTLRLGGHFLPLSTIAWGISIFYLFGNIEALGSHTGLSGIPPVTLGGLSFLDARAMYGLVWVCVLGAMLFTVNLLDSREGRAIRTLCGGAQLMASVGMNAFRTRLKVFVAAALMAALAGWLYAHMTRFISPAPFEIKPSIEYLLMAMTGGARYVMGAVV</sequence>
<evidence type="ECO:0000313" key="7">
    <source>
        <dbReference type="EMBL" id="AWK89837.1"/>
    </source>
</evidence>
<accession>A0A2S2D044</accession>
<dbReference type="GO" id="GO:0005886">
    <property type="term" value="C:plasma membrane"/>
    <property type="evidence" value="ECO:0007669"/>
    <property type="project" value="UniProtKB-SubCell"/>
</dbReference>
<dbReference type="GO" id="GO:0015658">
    <property type="term" value="F:branched-chain amino acid transmembrane transporter activity"/>
    <property type="evidence" value="ECO:0007669"/>
    <property type="project" value="InterPro"/>
</dbReference>
<dbReference type="Proteomes" id="UP000245629">
    <property type="component" value="Plasmid unnamed3"/>
</dbReference>
<keyword evidence="7" id="KW-0378">Hydrolase</keyword>
<evidence type="ECO:0000256" key="5">
    <source>
        <dbReference type="ARBA" id="ARBA00023136"/>
    </source>
</evidence>
<protein>
    <submittedName>
        <fullName evidence="7">Metal-dependent hydrolase</fullName>
    </submittedName>
</protein>
<geneLocation type="plasmid" evidence="7 8">
    <name>unnamed3</name>
</geneLocation>
<evidence type="ECO:0000256" key="1">
    <source>
        <dbReference type="ARBA" id="ARBA00004651"/>
    </source>
</evidence>
<feature type="transmembrane region" description="Helical" evidence="6">
    <location>
        <begin position="162"/>
        <end position="182"/>
    </location>
</feature>
<feature type="transmembrane region" description="Helical" evidence="6">
    <location>
        <begin position="214"/>
        <end position="230"/>
    </location>
</feature>
<keyword evidence="7" id="KW-0614">Plasmid</keyword>
<evidence type="ECO:0000256" key="6">
    <source>
        <dbReference type="SAM" id="Phobius"/>
    </source>
</evidence>
<organism evidence="7 8">
    <name type="scientific">Azospirillum thermophilum</name>
    <dbReference type="NCBI Taxonomy" id="2202148"/>
    <lineage>
        <taxon>Bacteria</taxon>
        <taxon>Pseudomonadati</taxon>
        <taxon>Pseudomonadota</taxon>
        <taxon>Alphaproteobacteria</taxon>
        <taxon>Rhodospirillales</taxon>
        <taxon>Azospirillaceae</taxon>
        <taxon>Azospirillum</taxon>
    </lineage>
</organism>
<dbReference type="AlphaFoldDB" id="A0A2S2D044"/>
<feature type="transmembrane region" description="Helical" evidence="6">
    <location>
        <begin position="12"/>
        <end position="34"/>
    </location>
</feature>
<evidence type="ECO:0000256" key="2">
    <source>
        <dbReference type="ARBA" id="ARBA00022475"/>
    </source>
</evidence>
<dbReference type="OrthoDB" id="9804361at2"/>
<comment type="subcellular location">
    <subcellularLocation>
        <location evidence="1">Cell membrane</location>
        <topology evidence="1">Multi-pass membrane protein</topology>
    </subcellularLocation>
</comment>
<gene>
    <name evidence="7" type="ORF">DEW08_27800</name>
</gene>